<dbReference type="Gene3D" id="3.60.20.40">
    <property type="match status" value="1"/>
</dbReference>
<proteinExistence type="predicted"/>
<reference evidence="1" key="1">
    <citation type="submission" date="2020-04" db="EMBL/GenBank/DDBJ databases">
        <authorList>
            <person name="Zhang T."/>
        </authorList>
    </citation>
    <scope>NUCLEOTIDE SEQUENCE</scope>
    <source>
        <strain evidence="1">HKST-UBA01</strain>
    </source>
</reference>
<dbReference type="Proteomes" id="UP000697710">
    <property type="component" value="Unassembled WGS sequence"/>
</dbReference>
<comment type="caution">
    <text evidence="1">The sequence shown here is derived from an EMBL/GenBank/DDBJ whole genome shotgun (WGS) entry which is preliminary data.</text>
</comment>
<protein>
    <submittedName>
        <fullName evidence="1">Gamma-glutamyltransferase</fullName>
    </submittedName>
</protein>
<sequence>TTLGGHPFAEREIVTPGLEALLSDRFRPISRKARRSYAMGAVQAIAATPDGWVGAADPRREGTAGGF</sequence>
<feature type="non-terminal residue" evidence="1">
    <location>
        <position position="1"/>
    </location>
</feature>
<evidence type="ECO:0000313" key="2">
    <source>
        <dbReference type="Proteomes" id="UP000697710"/>
    </source>
</evidence>
<dbReference type="EMBL" id="JAGQHR010001095">
    <property type="protein sequence ID" value="MCA9730298.1"/>
    <property type="molecule type" value="Genomic_DNA"/>
</dbReference>
<gene>
    <name evidence="1" type="ORF">KC729_21635</name>
</gene>
<dbReference type="AlphaFoldDB" id="A0A956M3H9"/>
<organism evidence="1 2">
    <name type="scientific">Eiseniibacteriota bacterium</name>
    <dbReference type="NCBI Taxonomy" id="2212470"/>
    <lineage>
        <taxon>Bacteria</taxon>
        <taxon>Candidatus Eiseniibacteriota</taxon>
    </lineage>
</organism>
<reference evidence="1" key="2">
    <citation type="journal article" date="2021" name="Microbiome">
        <title>Successional dynamics and alternative stable states in a saline activated sludge microbial community over 9 years.</title>
        <authorList>
            <person name="Wang Y."/>
            <person name="Ye J."/>
            <person name="Ju F."/>
            <person name="Liu L."/>
            <person name="Boyd J.A."/>
            <person name="Deng Y."/>
            <person name="Parks D.H."/>
            <person name="Jiang X."/>
            <person name="Yin X."/>
            <person name="Woodcroft B.J."/>
            <person name="Tyson G.W."/>
            <person name="Hugenholtz P."/>
            <person name="Polz M.F."/>
            <person name="Zhang T."/>
        </authorList>
    </citation>
    <scope>NUCLEOTIDE SEQUENCE</scope>
    <source>
        <strain evidence="1">HKST-UBA01</strain>
    </source>
</reference>
<evidence type="ECO:0000313" key="1">
    <source>
        <dbReference type="EMBL" id="MCA9730298.1"/>
    </source>
</evidence>
<accession>A0A956M3H9</accession>
<dbReference type="InterPro" id="IPR043137">
    <property type="entry name" value="GGT_ssub_C"/>
</dbReference>
<name>A0A956M3H9_UNCEI</name>